<organism evidence="3 6">
    <name type="scientific">Trichinella pseudospiralis</name>
    <name type="common">Parasitic roundworm</name>
    <dbReference type="NCBI Taxonomy" id="6337"/>
    <lineage>
        <taxon>Eukaryota</taxon>
        <taxon>Metazoa</taxon>
        <taxon>Ecdysozoa</taxon>
        <taxon>Nematoda</taxon>
        <taxon>Enoplea</taxon>
        <taxon>Dorylaimia</taxon>
        <taxon>Trichinellida</taxon>
        <taxon>Trichinellidae</taxon>
        <taxon>Trichinella</taxon>
    </lineage>
</organism>
<evidence type="ECO:0000313" key="4">
    <source>
        <dbReference type="EMBL" id="KRZ38123.1"/>
    </source>
</evidence>
<dbReference type="Proteomes" id="UP000054632">
    <property type="component" value="Unassembled WGS sequence"/>
</dbReference>
<proteinExistence type="predicted"/>
<evidence type="ECO:0000313" key="3">
    <source>
        <dbReference type="EMBL" id="KRZ31674.1"/>
    </source>
</evidence>
<dbReference type="Proteomes" id="UP000054826">
    <property type="component" value="Unassembled WGS sequence"/>
</dbReference>
<comment type="caution">
    <text evidence="3">The sequence shown here is derived from an EMBL/GenBank/DDBJ whole genome shotgun (WGS) entry which is preliminary data.</text>
</comment>
<name>A0A0V1J9N4_TRIPS</name>
<keyword evidence="6" id="KW-1185">Reference proteome</keyword>
<evidence type="ECO:0000313" key="6">
    <source>
        <dbReference type="Proteomes" id="UP000054805"/>
    </source>
</evidence>
<evidence type="ECO:0000313" key="5">
    <source>
        <dbReference type="Proteomes" id="UP000054632"/>
    </source>
</evidence>
<feature type="compositionally biased region" description="Polar residues" evidence="1">
    <location>
        <begin position="46"/>
        <end position="58"/>
    </location>
</feature>
<sequence length="452" mass="50424">LLFHPIYNLQKQTAIYRRMSFCPHPLVPEVSVCSPPKPATAKANEPRSSATVGKNLNLKNRENKPLQQTNNRCTSAMSRQPISGQRSAALKTSAPSELATLKSQVMKQDKDICEMKQMIQNLVSTLNSKTVDNETKVENSSTSPTIPAVLANGKLVMEKGCQTKSKCPHCNQPLELDSIKDVQKISSQNAEVLPVKAATKSTGNFSGKLTQPSSCSVSPSERNFVNEMILAARKWLKNDDCLDDIDDKSVIASEYVQRENPNNRRDIVARKQNIAEESIPQDLYSVGDPWSTSLSMEVNALAMHYLKQNEQYEPSTFNADQYLPTASGKLNSPSITVTRRQQVFTEAVSMNGILPAPTEMSLSSREFLQRHGIIPGATTTHQENQILDENIMPGSSRWASTARISNRRYTPTDTDCGDEQFIREPIPQRYQGKTVGRYGYNYDNWNGSNFRN</sequence>
<dbReference type="Proteomes" id="UP000054805">
    <property type="component" value="Unassembled WGS sequence"/>
</dbReference>
<protein>
    <submittedName>
        <fullName evidence="3">Uncharacterized protein</fullName>
    </submittedName>
</protein>
<feature type="non-terminal residue" evidence="3">
    <location>
        <position position="1"/>
    </location>
</feature>
<gene>
    <name evidence="2" type="ORF">T4A_7764</name>
    <name evidence="3" type="ORF">T4B_3379</name>
    <name evidence="4" type="ORF">T4C_13876</name>
</gene>
<reference evidence="5 6" key="1">
    <citation type="submission" date="2015-01" db="EMBL/GenBank/DDBJ databases">
        <title>Evolution of Trichinella species and genotypes.</title>
        <authorList>
            <person name="Korhonen P.K."/>
            <person name="Edoardo P."/>
            <person name="Giuseppe L.R."/>
            <person name="Gasser R.B."/>
        </authorList>
    </citation>
    <scope>NUCLEOTIDE SEQUENCE [LARGE SCALE GENOMIC DNA]</scope>
    <source>
        <strain evidence="2">ISS13</strain>
        <strain evidence="4">ISS176</strain>
        <strain evidence="3">ISS588</strain>
    </source>
</reference>
<dbReference type="EMBL" id="JYDS01000023">
    <property type="protein sequence ID" value="KRZ31674.1"/>
    <property type="molecule type" value="Genomic_DNA"/>
</dbReference>
<evidence type="ECO:0000256" key="1">
    <source>
        <dbReference type="SAM" id="MobiDB-lite"/>
    </source>
</evidence>
<feature type="compositionally biased region" description="Polar residues" evidence="1">
    <location>
        <begin position="65"/>
        <end position="86"/>
    </location>
</feature>
<dbReference type="EMBL" id="JYDR01000011">
    <property type="protein sequence ID" value="KRY76583.1"/>
    <property type="molecule type" value="Genomic_DNA"/>
</dbReference>
<dbReference type="EMBL" id="JYDV01000049">
    <property type="protein sequence ID" value="KRZ38123.1"/>
    <property type="molecule type" value="Genomic_DNA"/>
</dbReference>
<feature type="region of interest" description="Disordered" evidence="1">
    <location>
        <begin position="37"/>
        <end position="95"/>
    </location>
</feature>
<accession>A0A0V1J9N4</accession>
<dbReference type="AlphaFoldDB" id="A0A0V1J9N4"/>
<evidence type="ECO:0000313" key="2">
    <source>
        <dbReference type="EMBL" id="KRY76583.1"/>
    </source>
</evidence>